<keyword evidence="2" id="KW-1185">Reference proteome</keyword>
<evidence type="ECO:0000313" key="2">
    <source>
        <dbReference type="Proteomes" id="UP000078397"/>
    </source>
</evidence>
<reference evidence="1 2" key="1">
    <citation type="journal article" date="2016" name="PLoS Pathog.">
        <title>Biosynthesis of antibiotic leucinostatins in bio-control fungus Purpureocillium lilacinum and their inhibition on phytophthora revealed by genome mining.</title>
        <authorList>
            <person name="Wang G."/>
            <person name="Liu Z."/>
            <person name="Lin R."/>
            <person name="Li E."/>
            <person name="Mao Z."/>
            <person name="Ling J."/>
            <person name="Yang Y."/>
            <person name="Yin W.B."/>
            <person name="Xie B."/>
        </authorList>
    </citation>
    <scope>NUCLEOTIDE SEQUENCE [LARGE SCALE GENOMIC DNA]</scope>
    <source>
        <strain evidence="1">170</strain>
    </source>
</reference>
<protein>
    <submittedName>
        <fullName evidence="1">Uncharacterized protein</fullName>
    </submittedName>
</protein>
<organism evidence="1 2">
    <name type="scientific">Pochonia chlamydosporia 170</name>
    <dbReference type="NCBI Taxonomy" id="1380566"/>
    <lineage>
        <taxon>Eukaryota</taxon>
        <taxon>Fungi</taxon>
        <taxon>Dikarya</taxon>
        <taxon>Ascomycota</taxon>
        <taxon>Pezizomycotina</taxon>
        <taxon>Sordariomycetes</taxon>
        <taxon>Hypocreomycetidae</taxon>
        <taxon>Hypocreales</taxon>
        <taxon>Clavicipitaceae</taxon>
        <taxon>Pochonia</taxon>
    </lineage>
</organism>
<dbReference type="Proteomes" id="UP000078397">
    <property type="component" value="Unassembled WGS sequence"/>
</dbReference>
<proteinExistence type="predicted"/>
<dbReference type="AlphaFoldDB" id="A0A179G891"/>
<sequence length="77" mass="8033">MVEVGPRLVGQAHLISRGLDGCVAPLQLIRAAVVTCSYLIRVGFPSRIMMAKALSSCIFSSACSPTNEDGSSVAPEP</sequence>
<evidence type="ECO:0000313" key="1">
    <source>
        <dbReference type="EMBL" id="OAQ74022.1"/>
    </source>
</evidence>
<name>A0A179G891_METCM</name>
<dbReference type="RefSeq" id="XP_018150105.1">
    <property type="nucleotide sequence ID" value="XM_018293153.1"/>
</dbReference>
<gene>
    <name evidence="1" type="ORF">VFPPC_15400</name>
</gene>
<accession>A0A179G891</accession>
<dbReference type="EMBL" id="LSBJ02000001">
    <property type="protein sequence ID" value="OAQ74022.1"/>
    <property type="molecule type" value="Genomic_DNA"/>
</dbReference>
<dbReference type="GeneID" id="28857147"/>
<comment type="caution">
    <text evidence="1">The sequence shown here is derived from an EMBL/GenBank/DDBJ whole genome shotgun (WGS) entry which is preliminary data.</text>
</comment>
<dbReference type="KEGG" id="pchm:VFPPC_15400"/>